<dbReference type="GO" id="GO:0019748">
    <property type="term" value="P:secondary metabolic process"/>
    <property type="evidence" value="ECO:0007669"/>
    <property type="project" value="InterPro"/>
</dbReference>
<evidence type="ECO:0000313" key="2">
    <source>
        <dbReference type="Proteomes" id="UP000291933"/>
    </source>
</evidence>
<protein>
    <recommendedName>
        <fullName evidence="3">Kinase</fullName>
    </recommendedName>
</protein>
<sequence>MAANATITTVDAAAATAAPVGARTDRDRRGTAMMSAFPVLPDGLRRSVESHGAAGAAWLAEVPGLVMECAEAWHVDLGYAIDRPGEVLLVRGRGRSGPVVIKIRPPWSDLAPEASVLSAAHGRGYSHLLDVDETRRALLLEGLGQELDVAAVEAREGIAGVADILIKTLQQAWTVPLNAALRSCSPASDLKQTILAHPAPDGIPDCGRAVERALAYADQRLADTDPVREVVVHGDPKPATLRSVQSPRPGAESGYVFIEPNCFRSDREYDLGVLLRDANRVLLSAEDPVVFARRWCAEVAEATGCDAEVIWQWSYVQRVALGLRLSNGPEPLAGRSYLQTATALISRVRG</sequence>
<dbReference type="SUPFAM" id="SSF56112">
    <property type="entry name" value="Protein kinase-like (PK-like)"/>
    <property type="match status" value="1"/>
</dbReference>
<evidence type="ECO:0008006" key="3">
    <source>
        <dbReference type="Google" id="ProtNLM"/>
    </source>
</evidence>
<dbReference type="Pfam" id="PF04655">
    <property type="entry name" value="APH_6_hur"/>
    <property type="match status" value="1"/>
</dbReference>
<keyword evidence="2" id="KW-1185">Reference proteome</keyword>
<dbReference type="Proteomes" id="UP000291933">
    <property type="component" value="Unassembled WGS sequence"/>
</dbReference>
<dbReference type="InterPro" id="IPR006748">
    <property type="entry name" value="NH2Glyco/OHUrea_AB-resist_kin"/>
</dbReference>
<accession>A0A4Q9KJY7</accession>
<gene>
    <name evidence="1" type="ORF">ET996_12070</name>
</gene>
<dbReference type="EMBL" id="SDMR01000017">
    <property type="protein sequence ID" value="TBT93177.1"/>
    <property type="molecule type" value="Genomic_DNA"/>
</dbReference>
<dbReference type="GO" id="GO:0016773">
    <property type="term" value="F:phosphotransferase activity, alcohol group as acceptor"/>
    <property type="evidence" value="ECO:0007669"/>
    <property type="project" value="InterPro"/>
</dbReference>
<name>A0A4Q9KJY7_PROTD</name>
<reference evidence="1 2" key="1">
    <citation type="submission" date="2019-01" db="EMBL/GenBank/DDBJ databases">
        <title>Lactibacter flavus gen. nov., sp. nov., a novel bacterium of the family Propionibacteriaceae isolated from raw milk and dairy products.</title>
        <authorList>
            <person name="Huptas C."/>
            <person name="Wenning M."/>
            <person name="Breitenwieser F."/>
            <person name="Doll E."/>
            <person name="Von Neubeck M."/>
            <person name="Busse H.-J."/>
            <person name="Scherer S."/>
        </authorList>
    </citation>
    <scope>NUCLEOTIDE SEQUENCE [LARGE SCALE GENOMIC DNA]</scope>
    <source>
        <strain evidence="1 2">DSM 22130</strain>
    </source>
</reference>
<evidence type="ECO:0000313" key="1">
    <source>
        <dbReference type="EMBL" id="TBT93177.1"/>
    </source>
</evidence>
<dbReference type="InterPro" id="IPR011009">
    <property type="entry name" value="Kinase-like_dom_sf"/>
</dbReference>
<dbReference type="AlphaFoldDB" id="A0A4Q9KJY7"/>
<organism evidence="1 2">
    <name type="scientific">Propioniciclava tarda</name>
    <dbReference type="NCBI Taxonomy" id="433330"/>
    <lineage>
        <taxon>Bacteria</taxon>
        <taxon>Bacillati</taxon>
        <taxon>Actinomycetota</taxon>
        <taxon>Actinomycetes</taxon>
        <taxon>Propionibacteriales</taxon>
        <taxon>Propionibacteriaceae</taxon>
        <taxon>Propioniciclava</taxon>
    </lineage>
</organism>
<comment type="caution">
    <text evidence="1">The sequence shown here is derived from an EMBL/GenBank/DDBJ whole genome shotgun (WGS) entry which is preliminary data.</text>
</comment>
<dbReference type="OrthoDB" id="3638028at2"/>
<proteinExistence type="predicted"/>